<evidence type="ECO:0000256" key="2">
    <source>
        <dbReference type="ARBA" id="ARBA00022475"/>
    </source>
</evidence>
<evidence type="ECO:0000256" key="3">
    <source>
        <dbReference type="ARBA" id="ARBA00022692"/>
    </source>
</evidence>
<feature type="transmembrane region" description="Helical" evidence="6">
    <location>
        <begin position="1061"/>
        <end position="1078"/>
    </location>
</feature>
<name>A0A494Z059_9BACI</name>
<evidence type="ECO:0000313" key="8">
    <source>
        <dbReference type="Proteomes" id="UP000281813"/>
    </source>
</evidence>
<feature type="transmembrane region" description="Helical" evidence="6">
    <location>
        <begin position="324"/>
        <end position="344"/>
    </location>
</feature>
<dbReference type="InterPro" id="IPR002797">
    <property type="entry name" value="Polysacc_synth"/>
</dbReference>
<feature type="transmembrane region" description="Helical" evidence="6">
    <location>
        <begin position="1014"/>
        <end position="1032"/>
    </location>
</feature>
<feature type="transmembrane region" description="Helical" evidence="6">
    <location>
        <begin position="862"/>
        <end position="879"/>
    </location>
</feature>
<feature type="transmembrane region" description="Helical" evidence="6">
    <location>
        <begin position="411"/>
        <end position="428"/>
    </location>
</feature>
<dbReference type="OrthoDB" id="3805529at2"/>
<dbReference type="InterPro" id="IPR024923">
    <property type="entry name" value="PG_synth_SpoVB"/>
</dbReference>
<sequence length="1151" mass="128629">MSRSTFIKGTIILTVATLLSKLFGSIFRVPLQNIAGDEVLGIFSLVYPVYMVALILSVAGIPTAISKLIAEQKTNGEEANIQPIFVTASILALSFGVLSFAFIYLFSSPIAYALGGSSTQLALIVVAATLLIAPYMAVYRGFFQGFGDMGPTAVSQVIEQIIRVIFILGIAYFLVRQNYSDDIVAGWIMIGSVIGAIASFLYLRMKYQHSSMKPTSKTTYTFQTFKRFSKRILILSIPIAIGSITMALINFIDSLTIPFGLRTFGIDTSEITYFYGIYGRGLALVQIATVFATSIVLPLIPLLTEKLANKDMLGTKATIEKTFLMSRMISWPAALGLLALSLPINLGLFSDLEGSSLIAILGLSSIFTSLTVLSTGILQGLNFAKQAAIIILAGVLLKAFSNVFLVQAFGLIGAAISTLLVYLILYSINSLAIYRKVSFTIINLNSMKILFSSIIMASIIGLPTLFIDFTEWSRVQALLYIFIAVLFGMTVYFILLLLWKVIEKEDLKRIPIVSHLMGIIFKERKKKMSKQKGIWITIILLILASSPGLYERWNAEAQNNTYEMVVPYEEIYNSTADGEQSVDEVLSQLKAAGLTTVSLNPTTLSSLEKQGIIRLYTGSEIAEMLFFSNEGNAFEMDEDNYYITVPENAYYRNFLLESLDLEEINIAGVPFYHIPENADITQNTMLGYDELILQQIKSNNLNYILRVPNDKSITHSHMEQLVDLNNSETNILFSGEEVVGYPDIERMNSWTAQLTEAGFHYYMIEFSHQRGFQTLARNTDYNILRLHSMNLNQKSLDESIHQAVRAVKERHIRSIFFHLQTGDPEESLENATAFVSGVNAQMPGHFALGSPEPFKQISESKWIQICVLLAGILFTYLSSRMMKSRMIQGLAILFMASLAGLYLTLDKLVFLQAFALIIAIITPIFAVLATSQSQTNTISKITRQYMKAIGISFIGIVIVVGLLNGNAFITGVEVFRGVKLIYVVPILFVGLYLFGRKALHLVMQTKILQAEVKYWHVLVGILIAAAFLYYVSRTGNAGIVSDLELVIRNKLEEWLYVRPRTKEFLIGFPLYLLALYMMNKQQIIGKVLLIPGVIGFLSMMNTFTHFHIPLHLSLLRSFYSLLFGYLIGILLIYLVKRFSPYLLKLFKTRWS</sequence>
<comment type="subcellular location">
    <subcellularLocation>
        <location evidence="1">Cell membrane</location>
        <topology evidence="1">Multi-pass membrane protein</topology>
    </subcellularLocation>
</comment>
<evidence type="ECO:0000256" key="6">
    <source>
        <dbReference type="SAM" id="Phobius"/>
    </source>
</evidence>
<dbReference type="InterPro" id="IPR043748">
    <property type="entry name" value="DUF5693"/>
</dbReference>
<feature type="transmembrane region" description="Helical" evidence="6">
    <location>
        <begin position="183"/>
        <end position="203"/>
    </location>
</feature>
<keyword evidence="4 6" id="KW-1133">Transmembrane helix</keyword>
<dbReference type="CDD" id="cd13124">
    <property type="entry name" value="MATE_SpoVB_like"/>
    <property type="match status" value="1"/>
</dbReference>
<feature type="transmembrane region" description="Helical" evidence="6">
    <location>
        <begin position="449"/>
        <end position="467"/>
    </location>
</feature>
<feature type="transmembrane region" description="Helical" evidence="6">
    <location>
        <begin position="40"/>
        <end position="63"/>
    </location>
</feature>
<feature type="transmembrane region" description="Helical" evidence="6">
    <location>
        <begin position="84"/>
        <end position="106"/>
    </location>
</feature>
<feature type="transmembrane region" description="Helical" evidence="6">
    <location>
        <begin position="533"/>
        <end position="550"/>
    </location>
</feature>
<reference evidence="7 8" key="1">
    <citation type="journal article" date="2015" name="Antonie Van Leeuwenhoek">
        <title>Oceanobacillus bengalensis sp. nov., a bacterium isolated from seawater of the Bay of Bengal.</title>
        <authorList>
            <person name="Yongchang O."/>
            <person name="Xiang W."/>
            <person name="Wang G."/>
        </authorList>
    </citation>
    <scope>NUCLEOTIDE SEQUENCE [LARGE SCALE GENOMIC DNA]</scope>
    <source>
        <strain evidence="7 8">MCCC 1K00260</strain>
    </source>
</reference>
<dbReference type="Pfam" id="PF18949">
    <property type="entry name" value="DUF5693"/>
    <property type="match status" value="1"/>
</dbReference>
<feature type="transmembrane region" description="Helical" evidence="6">
    <location>
        <begin position="1114"/>
        <end position="1135"/>
    </location>
</feature>
<feature type="transmembrane region" description="Helical" evidence="6">
    <location>
        <begin position="479"/>
        <end position="499"/>
    </location>
</feature>
<feature type="transmembrane region" description="Helical" evidence="6">
    <location>
        <begin position="948"/>
        <end position="969"/>
    </location>
</feature>
<evidence type="ECO:0000256" key="4">
    <source>
        <dbReference type="ARBA" id="ARBA00022989"/>
    </source>
</evidence>
<dbReference type="Proteomes" id="UP000281813">
    <property type="component" value="Unassembled WGS sequence"/>
</dbReference>
<accession>A0A494Z059</accession>
<dbReference type="EMBL" id="RBZO01000012">
    <property type="protein sequence ID" value="RKQ15738.1"/>
    <property type="molecule type" value="Genomic_DNA"/>
</dbReference>
<evidence type="ECO:0000313" key="7">
    <source>
        <dbReference type="EMBL" id="RKQ15738.1"/>
    </source>
</evidence>
<dbReference type="Pfam" id="PF01943">
    <property type="entry name" value="Polysacc_synt"/>
    <property type="match status" value="1"/>
</dbReference>
<dbReference type="AlphaFoldDB" id="A0A494Z059"/>
<dbReference type="InterPro" id="IPR050833">
    <property type="entry name" value="Poly_Biosynth_Transport"/>
</dbReference>
<feature type="transmembrane region" description="Helical" evidence="6">
    <location>
        <begin position="160"/>
        <end position="177"/>
    </location>
</feature>
<dbReference type="PANTHER" id="PTHR30250:SF29">
    <property type="entry name" value="POLYSACCHARIDE BIOSYNTHESIS PROTEIN C-TERMINAL DOMAIN-CONTAINING PROTEIN"/>
    <property type="match status" value="1"/>
</dbReference>
<evidence type="ECO:0000256" key="1">
    <source>
        <dbReference type="ARBA" id="ARBA00004651"/>
    </source>
</evidence>
<feature type="transmembrane region" description="Helical" evidence="6">
    <location>
        <begin position="118"/>
        <end position="139"/>
    </location>
</feature>
<feature type="transmembrane region" description="Helical" evidence="6">
    <location>
        <begin position="909"/>
        <end position="928"/>
    </location>
</feature>
<dbReference type="PANTHER" id="PTHR30250">
    <property type="entry name" value="PST FAMILY PREDICTED COLANIC ACID TRANSPORTER"/>
    <property type="match status" value="1"/>
</dbReference>
<keyword evidence="8" id="KW-1185">Reference proteome</keyword>
<keyword evidence="2" id="KW-1003">Cell membrane</keyword>
<feature type="transmembrane region" description="Helical" evidence="6">
    <location>
        <begin position="387"/>
        <end position="405"/>
    </location>
</feature>
<feature type="transmembrane region" description="Helical" evidence="6">
    <location>
        <begin position="356"/>
        <end position="378"/>
    </location>
</feature>
<proteinExistence type="predicted"/>
<keyword evidence="5 6" id="KW-0472">Membrane</keyword>
<protein>
    <submittedName>
        <fullName evidence="7">Polysaccharide biosynthesis protein</fullName>
    </submittedName>
</protein>
<gene>
    <name evidence="7" type="ORF">D8M05_09545</name>
</gene>
<dbReference type="RefSeq" id="WP_121131186.1">
    <property type="nucleotide sequence ID" value="NZ_JBHUFK010000002.1"/>
</dbReference>
<dbReference type="GO" id="GO:0005886">
    <property type="term" value="C:plasma membrane"/>
    <property type="evidence" value="ECO:0007669"/>
    <property type="project" value="UniProtKB-SubCell"/>
</dbReference>
<comment type="caution">
    <text evidence="7">The sequence shown here is derived from an EMBL/GenBank/DDBJ whole genome shotgun (WGS) entry which is preliminary data.</text>
</comment>
<feature type="transmembrane region" description="Helical" evidence="6">
    <location>
        <begin position="975"/>
        <end position="994"/>
    </location>
</feature>
<feature type="transmembrane region" description="Helical" evidence="6">
    <location>
        <begin position="886"/>
        <end position="903"/>
    </location>
</feature>
<evidence type="ECO:0000256" key="5">
    <source>
        <dbReference type="ARBA" id="ARBA00023136"/>
    </source>
</evidence>
<keyword evidence="3 6" id="KW-0812">Transmembrane</keyword>
<feature type="transmembrane region" description="Helical" evidence="6">
    <location>
        <begin position="283"/>
        <end position="303"/>
    </location>
</feature>
<feature type="transmembrane region" description="Helical" evidence="6">
    <location>
        <begin position="232"/>
        <end position="252"/>
    </location>
</feature>
<organism evidence="7 8">
    <name type="scientific">Oceanobacillus bengalensis</name>
    <dbReference type="NCBI Taxonomy" id="1435466"/>
    <lineage>
        <taxon>Bacteria</taxon>
        <taxon>Bacillati</taxon>
        <taxon>Bacillota</taxon>
        <taxon>Bacilli</taxon>
        <taxon>Bacillales</taxon>
        <taxon>Bacillaceae</taxon>
        <taxon>Oceanobacillus</taxon>
    </lineage>
</organism>
<feature type="transmembrane region" description="Helical" evidence="6">
    <location>
        <begin position="1087"/>
        <end position="1108"/>
    </location>
</feature>